<evidence type="ECO:0000313" key="2">
    <source>
        <dbReference type="Proteomes" id="UP000315133"/>
    </source>
</evidence>
<dbReference type="Proteomes" id="UP000315133">
    <property type="component" value="Unassembled WGS sequence"/>
</dbReference>
<dbReference type="RefSeq" id="WP_141817594.1">
    <property type="nucleotide sequence ID" value="NZ_BAAAIL010000003.1"/>
</dbReference>
<gene>
    <name evidence="1" type="ORF">FB476_0752</name>
</gene>
<dbReference type="AlphaFoldDB" id="A0A543KLE3"/>
<dbReference type="EMBL" id="VFPU01000001">
    <property type="protein sequence ID" value="TQM95902.1"/>
    <property type="molecule type" value="Genomic_DNA"/>
</dbReference>
<protein>
    <submittedName>
        <fullName evidence="1">Uncharacterized protein</fullName>
    </submittedName>
</protein>
<comment type="caution">
    <text evidence="1">The sequence shown here is derived from an EMBL/GenBank/DDBJ whole genome shotgun (WGS) entry which is preliminary data.</text>
</comment>
<keyword evidence="2" id="KW-1185">Reference proteome</keyword>
<name>A0A543KLE3_9MICO</name>
<evidence type="ECO:0000313" key="1">
    <source>
        <dbReference type="EMBL" id="TQM95902.1"/>
    </source>
</evidence>
<organism evidence="1 2">
    <name type="scientific">Ornithinimicrobium humiphilum</name>
    <dbReference type="NCBI Taxonomy" id="125288"/>
    <lineage>
        <taxon>Bacteria</taxon>
        <taxon>Bacillati</taxon>
        <taxon>Actinomycetota</taxon>
        <taxon>Actinomycetes</taxon>
        <taxon>Micrococcales</taxon>
        <taxon>Ornithinimicrobiaceae</taxon>
        <taxon>Ornithinimicrobium</taxon>
    </lineage>
</organism>
<dbReference type="OrthoDB" id="2054683at2"/>
<accession>A0A543KLE3</accession>
<proteinExistence type="predicted"/>
<reference evidence="1 2" key="1">
    <citation type="submission" date="2019-06" db="EMBL/GenBank/DDBJ databases">
        <title>Sequencing the genomes of 1000 actinobacteria strains.</title>
        <authorList>
            <person name="Klenk H.-P."/>
        </authorList>
    </citation>
    <scope>NUCLEOTIDE SEQUENCE [LARGE SCALE GENOMIC DNA]</scope>
    <source>
        <strain evidence="1 2">DSM 12362</strain>
    </source>
</reference>
<sequence length="114" mass="13260">MSAQVDERDLTWWFERAASLSWTWARTYAETAPHWYVVLGRTPGLDQDDFVRAARVIETFGRAGQFYGRTYVYLYDDSSGMKWWTMDETPESTTLINMAETRLTYPPRSDGARG</sequence>